<gene>
    <name evidence="3" type="ORF">ACFSRZ_14080</name>
</gene>
<organism evidence="3 4">
    <name type="scientific">Pseudotenacibaculum haliotis</name>
    <dbReference type="NCBI Taxonomy" id="1862138"/>
    <lineage>
        <taxon>Bacteria</taxon>
        <taxon>Pseudomonadati</taxon>
        <taxon>Bacteroidota</taxon>
        <taxon>Flavobacteriia</taxon>
        <taxon>Flavobacteriales</taxon>
        <taxon>Flavobacteriaceae</taxon>
        <taxon>Pseudotenacibaculum</taxon>
    </lineage>
</organism>
<evidence type="ECO:0000256" key="1">
    <source>
        <dbReference type="ARBA" id="ARBA00022729"/>
    </source>
</evidence>
<dbReference type="Proteomes" id="UP001597508">
    <property type="component" value="Unassembled WGS sequence"/>
</dbReference>
<dbReference type="Gene3D" id="3.20.20.80">
    <property type="entry name" value="Glycosidases"/>
    <property type="match status" value="1"/>
</dbReference>
<feature type="domain" description="Glycosyl hydrolase-like 10" evidence="2">
    <location>
        <begin position="69"/>
        <end position="286"/>
    </location>
</feature>
<comment type="caution">
    <text evidence="3">The sequence shown here is derived from an EMBL/GenBank/DDBJ whole genome shotgun (WGS) entry which is preliminary data.</text>
</comment>
<dbReference type="InterPro" id="IPR003790">
    <property type="entry name" value="GHL10"/>
</dbReference>
<proteinExistence type="predicted"/>
<dbReference type="SUPFAM" id="SSF51445">
    <property type="entry name" value="(Trans)glycosidases"/>
    <property type="match status" value="1"/>
</dbReference>
<dbReference type="InterPro" id="IPR017853">
    <property type="entry name" value="GH"/>
</dbReference>
<dbReference type="PROSITE" id="PS51257">
    <property type="entry name" value="PROKAR_LIPOPROTEIN"/>
    <property type="match status" value="1"/>
</dbReference>
<dbReference type="EMBL" id="JBHULH010000011">
    <property type="protein sequence ID" value="MFD2568501.1"/>
    <property type="molecule type" value="Genomic_DNA"/>
</dbReference>
<reference evidence="4" key="1">
    <citation type="journal article" date="2019" name="Int. J. Syst. Evol. Microbiol.">
        <title>The Global Catalogue of Microorganisms (GCM) 10K type strain sequencing project: providing services to taxonomists for standard genome sequencing and annotation.</title>
        <authorList>
            <consortium name="The Broad Institute Genomics Platform"/>
            <consortium name="The Broad Institute Genome Sequencing Center for Infectious Disease"/>
            <person name="Wu L."/>
            <person name="Ma J."/>
        </authorList>
    </citation>
    <scope>NUCLEOTIDE SEQUENCE [LARGE SCALE GENOMIC DNA]</scope>
    <source>
        <strain evidence="4">KCTC 52127</strain>
    </source>
</reference>
<dbReference type="InterPro" id="IPR052177">
    <property type="entry name" value="Divisome_Glycosyl_Hydrolase"/>
</dbReference>
<dbReference type="PANTHER" id="PTHR43405">
    <property type="entry name" value="GLYCOSYL HYDROLASE DIGH"/>
    <property type="match status" value="1"/>
</dbReference>
<protein>
    <submittedName>
        <fullName evidence="3">Family 10 glycosylhydrolase</fullName>
    </submittedName>
</protein>
<dbReference type="RefSeq" id="WP_379667207.1">
    <property type="nucleotide sequence ID" value="NZ_JBHULH010000011.1"/>
</dbReference>
<evidence type="ECO:0000313" key="3">
    <source>
        <dbReference type="EMBL" id="MFD2568501.1"/>
    </source>
</evidence>
<name>A0ABW5LW82_9FLAO</name>
<evidence type="ECO:0000313" key="4">
    <source>
        <dbReference type="Proteomes" id="UP001597508"/>
    </source>
</evidence>
<sequence>MKKIFLLAIVTTLFFSCKEQEKQVETPSKFTFSSWAHGGGKFKEDVWKKRIRFYDSLGISEILVGGSPEVLRQIIPLAKEKNIKVHGWMWTLNRPGDTIAKKHPEWYAVNRNGQNSLEYRAYVDYYQWLSPFHPEARNHIINNAKKLMEVEGLASVHLDYVRYPDVILGADLQPKYNLVQETEMPEYDYDYHPIAREGFKKIFDKDPMDFKHPELSTEWRQYRLNAVTSLVNEIVEIAHAKNKKVTAAVFPFPEMSRQMVRQAWNDWNLDTAYPMLYQNFYRENINWIGFATKQGVSDVEFPVVSGLYAPALRDPKDLEKAILIAKENGANGISIFTADGLTKEQQAVFVKLKNQN</sequence>
<dbReference type="Pfam" id="PF02638">
    <property type="entry name" value="GHL10"/>
    <property type="match status" value="1"/>
</dbReference>
<accession>A0ABW5LW82</accession>
<keyword evidence="4" id="KW-1185">Reference proteome</keyword>
<dbReference type="PANTHER" id="PTHR43405:SF1">
    <property type="entry name" value="GLYCOSYL HYDROLASE DIGH"/>
    <property type="match status" value="1"/>
</dbReference>
<keyword evidence="1" id="KW-0732">Signal</keyword>
<evidence type="ECO:0000259" key="2">
    <source>
        <dbReference type="Pfam" id="PF02638"/>
    </source>
</evidence>